<keyword evidence="2" id="KW-1185">Reference proteome</keyword>
<evidence type="ECO:0000313" key="1">
    <source>
        <dbReference type="EMBL" id="ATA65531.1"/>
    </source>
</evidence>
<gene>
    <name evidence="1" type="ORF">2050HW_00196</name>
</gene>
<organism evidence="1 2">
    <name type="scientific">Serratia phage vB_SmaM_ 2050HW</name>
    <dbReference type="NCBI Taxonomy" id="2024252"/>
    <lineage>
        <taxon>Viruses</taxon>
        <taxon>Duplodnaviria</taxon>
        <taxon>Heunggongvirae</taxon>
        <taxon>Uroviricota</taxon>
        <taxon>Caudoviricetes</taxon>
        <taxon>Chimalliviridae</taxon>
        <taxon>Moabitevirus</taxon>
        <taxon>Moabitevirus mv2050HW</taxon>
    </lineage>
</organism>
<protein>
    <submittedName>
        <fullName evidence="1">Uncharacterized protein</fullName>
    </submittedName>
</protein>
<dbReference type="EMBL" id="MF285618">
    <property type="protein sequence ID" value="ATA65531.1"/>
    <property type="molecule type" value="Genomic_DNA"/>
</dbReference>
<sequence length="128" mass="14538">MYASKALLDLEGIQVLQVDKEVNLRTLVSYYPVPDARDILRAIGHPWVEIKSDYRSIFYCTLRKGTDQKRSFMDSAKVNSFLSKAKVEGKGALLIVRGSLVYSEAKEGVKRKVRVYRNQLGNITEVLL</sequence>
<evidence type="ECO:0000313" key="2">
    <source>
        <dbReference type="Proteomes" id="UP000223363"/>
    </source>
</evidence>
<proteinExistence type="predicted"/>
<dbReference type="Proteomes" id="UP000223363">
    <property type="component" value="Segment"/>
</dbReference>
<name>A0A289YVQ6_9CAUD</name>
<reference evidence="2" key="1">
    <citation type="submission" date="2017-06" db="EMBL/GenBank/DDBJ databases">
        <authorList>
            <person name="Zhao X."/>
        </authorList>
    </citation>
    <scope>NUCLEOTIDE SEQUENCE [LARGE SCALE GENOMIC DNA]</scope>
</reference>
<accession>A0A289YVQ6</accession>